<name>A0A563W347_9CYAN</name>
<evidence type="ECO:0000313" key="1">
    <source>
        <dbReference type="EMBL" id="VEP18111.1"/>
    </source>
</evidence>
<accession>A0A563W347</accession>
<keyword evidence="2" id="KW-1185">Reference proteome</keyword>
<gene>
    <name evidence="1" type="ORF">H1P_6960002</name>
</gene>
<dbReference type="AlphaFoldDB" id="A0A563W347"/>
<sequence>MVQKIAEIKINQLIDFLIQELDDLPDSRKAGNNTKYEISDAMMAAFSIFFTQSPSFLEHQRLMEKMKKKNNADSLFKINKIPCDNQIRKLLEPVTAQRIYPVYQRIYPPSRT</sequence>
<proteinExistence type="predicted"/>
<organism evidence="1 2">
    <name type="scientific">Hyella patelloides LEGE 07179</name>
    <dbReference type="NCBI Taxonomy" id="945734"/>
    <lineage>
        <taxon>Bacteria</taxon>
        <taxon>Bacillati</taxon>
        <taxon>Cyanobacteriota</taxon>
        <taxon>Cyanophyceae</taxon>
        <taxon>Pleurocapsales</taxon>
        <taxon>Hyellaceae</taxon>
        <taxon>Hyella</taxon>
    </lineage>
</organism>
<dbReference type="EMBL" id="CAACVJ010000663">
    <property type="protein sequence ID" value="VEP18111.1"/>
    <property type="molecule type" value="Genomic_DNA"/>
</dbReference>
<protein>
    <recommendedName>
        <fullName evidence="3">Transposase</fullName>
    </recommendedName>
</protein>
<dbReference type="Proteomes" id="UP000320055">
    <property type="component" value="Unassembled WGS sequence"/>
</dbReference>
<evidence type="ECO:0008006" key="3">
    <source>
        <dbReference type="Google" id="ProtNLM"/>
    </source>
</evidence>
<evidence type="ECO:0000313" key="2">
    <source>
        <dbReference type="Proteomes" id="UP000320055"/>
    </source>
</evidence>
<reference evidence="1 2" key="1">
    <citation type="submission" date="2019-01" db="EMBL/GenBank/DDBJ databases">
        <authorList>
            <person name="Brito A."/>
        </authorList>
    </citation>
    <scope>NUCLEOTIDE SEQUENCE [LARGE SCALE GENOMIC DNA]</scope>
    <source>
        <strain evidence="1">1</strain>
    </source>
</reference>